<dbReference type="STRING" id="690307.A0A1L9X3W5"/>
<comment type="caution">
    <text evidence="1">Lacks conserved residue(s) required for the propagation of feature annotation.</text>
</comment>
<gene>
    <name evidence="3" type="ORF">ASPACDRAFT_40476</name>
</gene>
<keyword evidence="4" id="KW-1185">Reference proteome</keyword>
<dbReference type="Proteomes" id="UP000184546">
    <property type="component" value="Unassembled WGS sequence"/>
</dbReference>
<dbReference type="GO" id="GO:0006506">
    <property type="term" value="P:GPI anchor biosynthetic process"/>
    <property type="evidence" value="ECO:0007669"/>
    <property type="project" value="UniProtKB-UniPathway"/>
</dbReference>
<dbReference type="GeneID" id="30974575"/>
<evidence type="ECO:0000259" key="2">
    <source>
        <dbReference type="Pfam" id="PF04987"/>
    </source>
</evidence>
<keyword evidence="1" id="KW-1133">Transmembrane helix</keyword>
<dbReference type="GO" id="GO:0051377">
    <property type="term" value="F:mannose-ethanolamine phosphotransferase activity"/>
    <property type="evidence" value="ECO:0007669"/>
    <property type="project" value="UniProtKB-UniRule"/>
</dbReference>
<proteinExistence type="inferred from homology"/>
<dbReference type="InterPro" id="IPR017852">
    <property type="entry name" value="GPI_EtnP_transferase_1_C"/>
</dbReference>
<feature type="transmembrane region" description="Helical" evidence="1">
    <location>
        <begin position="106"/>
        <end position="123"/>
    </location>
</feature>
<dbReference type="PANTHER" id="PTHR12250:SF0">
    <property type="entry name" value="GPI ETHANOLAMINE PHOSPHATE TRANSFERASE 1"/>
    <property type="match status" value="1"/>
</dbReference>
<comment type="function">
    <text evidence="1">Ethanolamine phosphate transferase involved in glycosylphosphatidylinositol-anchor biosynthesis. Transfers ethanolamine phosphate to the first alpha-1,4-linked mannose of the glycosylphosphatidylinositol precursor of GPI-anchor.</text>
</comment>
<dbReference type="AlphaFoldDB" id="A0A1L9X3W5"/>
<dbReference type="RefSeq" id="XP_020059492.1">
    <property type="nucleotide sequence ID" value="XM_020200761.1"/>
</dbReference>
<comment type="similarity">
    <text evidence="1">Belongs to the PIGG/PIGN/PIGO family. PIGN subfamily.</text>
</comment>
<name>A0A1L9X3W5_ASPA1</name>
<evidence type="ECO:0000313" key="4">
    <source>
        <dbReference type="Proteomes" id="UP000184546"/>
    </source>
</evidence>
<comment type="subcellular location">
    <subcellularLocation>
        <location evidence="1">Endoplasmic reticulum membrane</location>
        <topology evidence="1">Multi-pass membrane protein</topology>
    </subcellularLocation>
</comment>
<evidence type="ECO:0000313" key="3">
    <source>
        <dbReference type="EMBL" id="OJK03153.1"/>
    </source>
</evidence>
<feature type="domain" description="GPI ethanolamine phosphate transferase 1 C-terminal" evidence="2">
    <location>
        <begin position="85"/>
        <end position="276"/>
    </location>
</feature>
<keyword evidence="1" id="KW-0472">Membrane</keyword>
<evidence type="ECO:0000256" key="1">
    <source>
        <dbReference type="RuleBase" id="RU367138"/>
    </source>
</evidence>
<keyword evidence="1" id="KW-0337">GPI-anchor biosynthesis</keyword>
<accession>A0A1L9X3W5</accession>
<protein>
    <recommendedName>
        <fullName evidence="1">GPI ethanolamine phosphate transferase 1</fullName>
        <ecNumber evidence="1">2.-.-.-</ecNumber>
    </recommendedName>
</protein>
<keyword evidence="1" id="KW-0812">Transmembrane</keyword>
<comment type="pathway">
    <text evidence="1">Glycolipid biosynthesis; glycosylphosphatidylinositol-anchor biosynthesis.</text>
</comment>
<feature type="transmembrane region" description="Helical" evidence="1">
    <location>
        <begin position="31"/>
        <end position="49"/>
    </location>
</feature>
<keyword evidence="1" id="KW-0808">Transferase</keyword>
<dbReference type="VEuPathDB" id="FungiDB:ASPACDRAFT_40476"/>
<dbReference type="GO" id="GO:0005789">
    <property type="term" value="C:endoplasmic reticulum membrane"/>
    <property type="evidence" value="ECO:0007669"/>
    <property type="project" value="UniProtKB-SubCell"/>
</dbReference>
<dbReference type="Pfam" id="PF04987">
    <property type="entry name" value="PigN"/>
    <property type="match status" value="1"/>
</dbReference>
<feature type="transmembrane region" description="Helical" evidence="1">
    <location>
        <begin position="82"/>
        <end position="99"/>
    </location>
</feature>
<dbReference type="UniPathway" id="UPA00196"/>
<sequence>MASDVTADAAGVLLLGLLLEAIVQSYYERRIYTLVCILAIFWPAIYGIELIRANRVICLAWAVQCGSMSIFTLLEAMKTEDITLITLVTSFLLPVFALRTRRHHQINQLVVLFFTFAPLFIILTISHEGLFYCCLSGTLFTWVQLESKVFDYQRQPACPSITQESPQFRPLHFPDLRIALFFLYLFHSAFFSTGNLASTSSFSLGAVLRLLPVFDPFSQGALRVLKILAPFALVSANLGLWTRALRLRPGALFVLVVAASDYLTLRLFWRVRDEGSWLEIGESITVFVLASSLCGFVAGLEMVGEGVVGGLEGGAGLHASEDVAAAGADPEKKYKLS</sequence>
<dbReference type="InterPro" id="IPR007070">
    <property type="entry name" value="GPI_EtnP_transferase_1"/>
</dbReference>
<organism evidence="3 4">
    <name type="scientific">Aspergillus aculeatus (strain ATCC 16872 / CBS 172.66 / WB 5094)</name>
    <dbReference type="NCBI Taxonomy" id="690307"/>
    <lineage>
        <taxon>Eukaryota</taxon>
        <taxon>Fungi</taxon>
        <taxon>Dikarya</taxon>
        <taxon>Ascomycota</taxon>
        <taxon>Pezizomycotina</taxon>
        <taxon>Eurotiomycetes</taxon>
        <taxon>Eurotiomycetidae</taxon>
        <taxon>Eurotiales</taxon>
        <taxon>Aspergillaceae</taxon>
        <taxon>Aspergillus</taxon>
        <taxon>Aspergillus subgen. Circumdati</taxon>
    </lineage>
</organism>
<dbReference type="PANTHER" id="PTHR12250">
    <property type="entry name" value="PHOSPHATIDYLINOSITOL GLYCAN, CLASS N"/>
    <property type="match status" value="1"/>
</dbReference>
<dbReference type="OrthoDB" id="4438867at2759"/>
<dbReference type="EC" id="2.-.-.-" evidence="1"/>
<keyword evidence="1" id="KW-0256">Endoplasmic reticulum</keyword>
<dbReference type="EMBL" id="KV878972">
    <property type="protein sequence ID" value="OJK03153.1"/>
    <property type="molecule type" value="Genomic_DNA"/>
</dbReference>
<reference evidence="4" key="1">
    <citation type="journal article" date="2017" name="Genome Biol.">
        <title>Comparative genomics reveals high biological diversity and specific adaptations in the industrially and medically important fungal genus Aspergillus.</title>
        <authorList>
            <person name="de Vries R.P."/>
            <person name="Riley R."/>
            <person name="Wiebenga A."/>
            <person name="Aguilar-Osorio G."/>
            <person name="Amillis S."/>
            <person name="Uchima C.A."/>
            <person name="Anderluh G."/>
            <person name="Asadollahi M."/>
            <person name="Askin M."/>
            <person name="Barry K."/>
            <person name="Battaglia E."/>
            <person name="Bayram O."/>
            <person name="Benocci T."/>
            <person name="Braus-Stromeyer S.A."/>
            <person name="Caldana C."/>
            <person name="Canovas D."/>
            <person name="Cerqueira G.C."/>
            <person name="Chen F."/>
            <person name="Chen W."/>
            <person name="Choi C."/>
            <person name="Clum A."/>
            <person name="Dos Santos R.A."/>
            <person name="Damasio A.R."/>
            <person name="Diallinas G."/>
            <person name="Emri T."/>
            <person name="Fekete E."/>
            <person name="Flipphi M."/>
            <person name="Freyberg S."/>
            <person name="Gallo A."/>
            <person name="Gournas C."/>
            <person name="Habgood R."/>
            <person name="Hainaut M."/>
            <person name="Harispe M.L."/>
            <person name="Henrissat B."/>
            <person name="Hilden K.S."/>
            <person name="Hope R."/>
            <person name="Hossain A."/>
            <person name="Karabika E."/>
            <person name="Karaffa L."/>
            <person name="Karanyi Z."/>
            <person name="Krasevec N."/>
            <person name="Kuo A."/>
            <person name="Kusch H."/>
            <person name="LaButti K."/>
            <person name="Lagendijk E.L."/>
            <person name="Lapidus A."/>
            <person name="Levasseur A."/>
            <person name="Lindquist E."/>
            <person name="Lipzen A."/>
            <person name="Logrieco A.F."/>
            <person name="MacCabe A."/>
            <person name="Maekelae M.R."/>
            <person name="Malavazi I."/>
            <person name="Melin P."/>
            <person name="Meyer V."/>
            <person name="Mielnichuk N."/>
            <person name="Miskei M."/>
            <person name="Molnar A.P."/>
            <person name="Mule G."/>
            <person name="Ngan C.Y."/>
            <person name="Orejas M."/>
            <person name="Orosz E."/>
            <person name="Ouedraogo J.P."/>
            <person name="Overkamp K.M."/>
            <person name="Park H.-S."/>
            <person name="Perrone G."/>
            <person name="Piumi F."/>
            <person name="Punt P.J."/>
            <person name="Ram A.F."/>
            <person name="Ramon A."/>
            <person name="Rauscher S."/>
            <person name="Record E."/>
            <person name="Riano-Pachon D.M."/>
            <person name="Robert V."/>
            <person name="Roehrig J."/>
            <person name="Ruller R."/>
            <person name="Salamov A."/>
            <person name="Salih N.S."/>
            <person name="Samson R.A."/>
            <person name="Sandor E."/>
            <person name="Sanguinetti M."/>
            <person name="Schuetze T."/>
            <person name="Sepcic K."/>
            <person name="Shelest E."/>
            <person name="Sherlock G."/>
            <person name="Sophianopoulou V."/>
            <person name="Squina F.M."/>
            <person name="Sun H."/>
            <person name="Susca A."/>
            <person name="Todd R.B."/>
            <person name="Tsang A."/>
            <person name="Unkles S.E."/>
            <person name="van de Wiele N."/>
            <person name="van Rossen-Uffink D."/>
            <person name="Oliveira J.V."/>
            <person name="Vesth T.C."/>
            <person name="Visser J."/>
            <person name="Yu J.-H."/>
            <person name="Zhou M."/>
            <person name="Andersen M.R."/>
            <person name="Archer D.B."/>
            <person name="Baker S.E."/>
            <person name="Benoit I."/>
            <person name="Brakhage A.A."/>
            <person name="Braus G.H."/>
            <person name="Fischer R."/>
            <person name="Frisvad J.C."/>
            <person name="Goldman G.H."/>
            <person name="Houbraken J."/>
            <person name="Oakley B."/>
            <person name="Pocsi I."/>
            <person name="Scazzocchio C."/>
            <person name="Seiboth B."/>
            <person name="vanKuyk P.A."/>
            <person name="Wortman J."/>
            <person name="Dyer P.S."/>
            <person name="Grigoriev I.V."/>
        </authorList>
    </citation>
    <scope>NUCLEOTIDE SEQUENCE [LARGE SCALE GENOMIC DNA]</scope>
    <source>
        <strain evidence="4">ATCC 16872 / CBS 172.66 / WB 5094</strain>
    </source>
</reference>